<evidence type="ECO:0000256" key="3">
    <source>
        <dbReference type="ARBA" id="ARBA00022723"/>
    </source>
</evidence>
<evidence type="ECO:0000313" key="16">
    <source>
        <dbReference type="Proteomes" id="UP000254033"/>
    </source>
</evidence>
<reference evidence="15 16" key="1">
    <citation type="submission" date="2018-06" db="EMBL/GenBank/DDBJ databases">
        <authorList>
            <consortium name="Pathogen Informatics"/>
            <person name="Doyle S."/>
        </authorList>
    </citation>
    <scope>NUCLEOTIDE SEQUENCE [LARGE SCALE GENOMIC DNA]</scope>
    <source>
        <strain evidence="15 16">NCTC11978</strain>
    </source>
</reference>
<keyword evidence="4 12" id="KW-0560">Oxidoreductase</keyword>
<evidence type="ECO:0000256" key="11">
    <source>
        <dbReference type="ARBA" id="ARBA00074141"/>
    </source>
</evidence>
<dbReference type="PRINTS" id="PR00460">
    <property type="entry name" value="BPEROXIDASE"/>
</dbReference>
<dbReference type="InterPro" id="IPR010255">
    <property type="entry name" value="Haem_peroxidase_sf"/>
</dbReference>
<comment type="function">
    <text evidence="12">Bifunctional enzyme with both catalase and broad-spectrum peroxidase activity.</text>
</comment>
<dbReference type="FunFam" id="1.10.520.10:FF:000002">
    <property type="entry name" value="Catalase-peroxidase"/>
    <property type="match status" value="1"/>
</dbReference>
<feature type="active site" description="Proton acceptor" evidence="12">
    <location>
        <position position="92"/>
    </location>
</feature>
<dbReference type="PROSITE" id="PS00436">
    <property type="entry name" value="PEROXIDASE_2"/>
    <property type="match status" value="1"/>
</dbReference>
<organism evidence="15 16">
    <name type="scientific">Legionella feeleii</name>
    <dbReference type="NCBI Taxonomy" id="453"/>
    <lineage>
        <taxon>Bacteria</taxon>
        <taxon>Pseudomonadati</taxon>
        <taxon>Pseudomonadota</taxon>
        <taxon>Gammaproteobacteria</taxon>
        <taxon>Legionellales</taxon>
        <taxon>Legionellaceae</taxon>
        <taxon>Legionella</taxon>
    </lineage>
</organism>
<evidence type="ECO:0000256" key="1">
    <source>
        <dbReference type="ARBA" id="ARBA00022559"/>
    </source>
</evidence>
<dbReference type="FunFam" id="1.10.420.10:FF:000004">
    <property type="entry name" value="Catalase-peroxidase"/>
    <property type="match status" value="1"/>
</dbReference>
<sequence>MSTETNCPFHYTAGGGTSSHDWWPNQLKLNILHQHPSVSNPMGVNYSYAEEFKSLDLEAVKKDLQVLMTDSQPWWPADFGHYGPFFIRMAWHSAGTYRIGDGRGGAGSGSQRFAPLNSWPDNVNLDKARRLLWPIKQKYGRKISWADLIILTGNVALESMGFKTLGFGGGRKDIWEPDEDIYWGLETTWLGDKRYSGDRILQNPLAAVQMGLIYVNPEGPNGNPDPLAAARDIRETFARMAMDDQETVALIAGGHSFGKTHGAGEANYVGPEPEAAGIEEQGLGWICSFGTGKGGDTISSGLEVTWTKTPTQWSNNFFENLFGYEWELTKSPAGAHQWVAKDGAGSGTIPDAHDPNKHHAPTMLTTDLALRFDPVYEKISRRFFENPDEFAEAFARAWFKLTHRDMGPRARYLGPDVPSEDFIWQDPVPPVNHKLIDEKDIASLKEKILASGLSVSELVATAWASASTFRGSDKRGGANGARIRLAPQKDWEVNQPAQLAKVLKILEGIQSVFNSAQSGGKKVSLADLIVLGGCAGIEHAAKRAGYEVTVPFSPGRMDASQEQTDVESFVAMEPVADGFRNYQKTRFTASAEELLVDRAQLLTVTAPEMTVLIAGLRVLNANVGHSPHGVFTKQPQVLTNDFFVNLLDMGIRWKPTSKDADVFEGCDLVTGELKWTGTRVDLIFGSNSQLRALAEVYASADAKEKFVEDFIAAWTKVMNLDRFDLR</sequence>
<gene>
    <name evidence="15" type="primary">katG_1</name>
    <name evidence="12" type="synonym">katG</name>
    <name evidence="15" type="ORF">NCTC11978_00415</name>
</gene>
<dbReference type="PANTHER" id="PTHR30555:SF0">
    <property type="entry name" value="CATALASE-PEROXIDASE"/>
    <property type="match status" value="1"/>
</dbReference>
<keyword evidence="1 12" id="KW-0575">Peroxidase</keyword>
<evidence type="ECO:0000256" key="7">
    <source>
        <dbReference type="ARBA" id="ARBA00049145"/>
    </source>
</evidence>
<comment type="catalytic activity">
    <reaction evidence="8 12 13">
        <text>H2O2 + AH2 = A + 2 H2O</text>
        <dbReference type="Rhea" id="RHEA:30275"/>
        <dbReference type="ChEBI" id="CHEBI:13193"/>
        <dbReference type="ChEBI" id="CHEBI:15377"/>
        <dbReference type="ChEBI" id="CHEBI:16240"/>
        <dbReference type="ChEBI" id="CHEBI:17499"/>
        <dbReference type="EC" id="1.11.1.21"/>
    </reaction>
</comment>
<keyword evidence="6 12" id="KW-0376">Hydrogen peroxide</keyword>
<dbReference type="NCBIfam" id="NF011635">
    <property type="entry name" value="PRK15061.1"/>
    <property type="match status" value="1"/>
</dbReference>
<dbReference type="FunFam" id="1.10.520.10:FF:000004">
    <property type="entry name" value="Catalase-peroxidase"/>
    <property type="match status" value="1"/>
</dbReference>
<dbReference type="PROSITE" id="PS50873">
    <property type="entry name" value="PEROXIDASE_4"/>
    <property type="match status" value="1"/>
</dbReference>
<feature type="binding site" description="axial binding residue" evidence="12">
    <location>
        <position position="255"/>
    </location>
    <ligand>
        <name>heme b</name>
        <dbReference type="ChEBI" id="CHEBI:60344"/>
    </ligand>
    <ligandPart>
        <name>Fe</name>
        <dbReference type="ChEBI" id="CHEBI:18248"/>
    </ligandPart>
</feature>
<dbReference type="Gene3D" id="1.10.420.10">
    <property type="entry name" value="Peroxidase, domain 2"/>
    <property type="match status" value="2"/>
</dbReference>
<dbReference type="InterPro" id="IPR019794">
    <property type="entry name" value="Peroxidases_AS"/>
</dbReference>
<dbReference type="NCBIfam" id="TIGR00198">
    <property type="entry name" value="cat_per_HPI"/>
    <property type="match status" value="1"/>
</dbReference>
<dbReference type="GO" id="GO:0070301">
    <property type="term" value="P:cellular response to hydrogen peroxide"/>
    <property type="evidence" value="ECO:0007669"/>
    <property type="project" value="TreeGrafter"/>
</dbReference>
<dbReference type="AlphaFoldDB" id="A0A378IYY8"/>
<name>A0A378IYY8_9GAMM</name>
<comment type="caution">
    <text evidence="12">Lacks conserved residue(s) required for the propagation of feature annotation.</text>
</comment>
<comment type="similarity">
    <text evidence="9 12 13">Belongs to the peroxidase family. Peroxidase/catalase subfamily.</text>
</comment>
<dbReference type="Proteomes" id="UP000254033">
    <property type="component" value="Unassembled WGS sequence"/>
</dbReference>
<dbReference type="GO" id="GO:0005829">
    <property type="term" value="C:cytosol"/>
    <property type="evidence" value="ECO:0007669"/>
    <property type="project" value="UniProtKB-ARBA"/>
</dbReference>
<evidence type="ECO:0000256" key="5">
    <source>
        <dbReference type="ARBA" id="ARBA00023004"/>
    </source>
</evidence>
<evidence type="ECO:0000256" key="9">
    <source>
        <dbReference type="ARBA" id="ARBA00060838"/>
    </source>
</evidence>
<dbReference type="GO" id="GO:0046872">
    <property type="term" value="F:metal ion binding"/>
    <property type="evidence" value="ECO:0007669"/>
    <property type="project" value="UniProtKB-KW"/>
</dbReference>
<comment type="catalytic activity">
    <reaction evidence="7 12 13">
        <text>2 H2O2 = O2 + 2 H2O</text>
        <dbReference type="Rhea" id="RHEA:20309"/>
        <dbReference type="ChEBI" id="CHEBI:15377"/>
        <dbReference type="ChEBI" id="CHEBI:15379"/>
        <dbReference type="ChEBI" id="CHEBI:16240"/>
        <dbReference type="EC" id="1.11.1.21"/>
    </reaction>
</comment>
<dbReference type="CDD" id="cd08200">
    <property type="entry name" value="catalase_peroxidase_2"/>
    <property type="match status" value="1"/>
</dbReference>
<evidence type="ECO:0000256" key="13">
    <source>
        <dbReference type="RuleBase" id="RU003451"/>
    </source>
</evidence>
<evidence type="ECO:0000256" key="8">
    <source>
        <dbReference type="ARBA" id="ARBA00051651"/>
    </source>
</evidence>
<feature type="domain" description="Plant heme peroxidase family profile" evidence="14">
    <location>
        <begin position="125"/>
        <end position="420"/>
    </location>
</feature>
<evidence type="ECO:0000256" key="12">
    <source>
        <dbReference type="HAMAP-Rule" id="MF_01961"/>
    </source>
</evidence>
<dbReference type="Gene3D" id="1.10.520.10">
    <property type="match status" value="2"/>
</dbReference>
<feature type="cross-link" description="Tryptophyl-tyrosyl-methioninium (Tyr-Met) (with Trp-91)" evidence="12">
    <location>
        <begin position="214"/>
        <end position="240"/>
    </location>
</feature>
<dbReference type="EC" id="1.11.1.21" evidence="10 12"/>
<evidence type="ECO:0000256" key="4">
    <source>
        <dbReference type="ARBA" id="ARBA00023002"/>
    </source>
</evidence>
<comment type="subunit">
    <text evidence="12">Homodimer or homotetramer.</text>
</comment>
<dbReference type="InterPro" id="IPR019793">
    <property type="entry name" value="Peroxidases_heam-ligand_BS"/>
</dbReference>
<evidence type="ECO:0000256" key="6">
    <source>
        <dbReference type="ARBA" id="ARBA00023324"/>
    </source>
</evidence>
<feature type="site" description="Transition state stabilizer" evidence="12">
    <location>
        <position position="88"/>
    </location>
</feature>
<dbReference type="HAMAP" id="MF_01961">
    <property type="entry name" value="Catal_peroxid"/>
    <property type="match status" value="1"/>
</dbReference>
<dbReference type="PROSITE" id="PS00435">
    <property type="entry name" value="PEROXIDASE_1"/>
    <property type="match status" value="1"/>
</dbReference>
<evidence type="ECO:0000313" key="15">
    <source>
        <dbReference type="EMBL" id="STX37254.1"/>
    </source>
</evidence>
<keyword evidence="3 12" id="KW-0479">Metal-binding</keyword>
<keyword evidence="5 12" id="KW-0408">Iron</keyword>
<evidence type="ECO:0000259" key="14">
    <source>
        <dbReference type="PROSITE" id="PS50873"/>
    </source>
</evidence>
<dbReference type="PRINTS" id="PR00458">
    <property type="entry name" value="PEROXIDASE"/>
</dbReference>
<dbReference type="GO" id="GO:0004096">
    <property type="term" value="F:catalase activity"/>
    <property type="evidence" value="ECO:0007669"/>
    <property type="project" value="UniProtKB-UniRule"/>
</dbReference>
<dbReference type="Pfam" id="PF00141">
    <property type="entry name" value="peroxidase"/>
    <property type="match status" value="2"/>
</dbReference>
<dbReference type="GO" id="GO:0020037">
    <property type="term" value="F:heme binding"/>
    <property type="evidence" value="ECO:0007669"/>
    <property type="project" value="InterPro"/>
</dbReference>
<dbReference type="GO" id="GO:0042744">
    <property type="term" value="P:hydrogen peroxide catabolic process"/>
    <property type="evidence" value="ECO:0007669"/>
    <property type="project" value="UniProtKB-KW"/>
</dbReference>
<dbReference type="EMBL" id="UGNY01000001">
    <property type="protein sequence ID" value="STX37254.1"/>
    <property type="molecule type" value="Genomic_DNA"/>
</dbReference>
<dbReference type="FunFam" id="1.10.420.10:FF:000002">
    <property type="entry name" value="Catalase-peroxidase"/>
    <property type="match status" value="1"/>
</dbReference>
<comment type="PTM">
    <text evidence="12">Formation of the three residue Trp-Tyr-Met cross-link is important for the catalase, but not the peroxidase activity of the enzyme.</text>
</comment>
<proteinExistence type="inferred from homology"/>
<dbReference type="InterPro" id="IPR002016">
    <property type="entry name" value="Haem_peroxidase"/>
</dbReference>
<dbReference type="InterPro" id="IPR000763">
    <property type="entry name" value="Catalase_peroxidase"/>
</dbReference>
<accession>A0A378IYY8</accession>
<comment type="cofactor">
    <cofactor evidence="12">
        <name>heme b</name>
        <dbReference type="ChEBI" id="CHEBI:60344"/>
    </cofactor>
    <text evidence="12">Binds 1 heme b (iron(II)-protoporphyrin IX) group per dimer.</text>
</comment>
<keyword evidence="2 12" id="KW-0349">Heme</keyword>
<protein>
    <recommendedName>
        <fullName evidence="11 12">Catalase-peroxidase</fullName>
        <shortName evidence="12">CP</shortName>
        <ecNumber evidence="10 12">1.11.1.21</ecNumber>
    </recommendedName>
    <alternativeName>
        <fullName evidence="12">Peroxidase/catalase</fullName>
    </alternativeName>
</protein>
<evidence type="ECO:0000256" key="10">
    <source>
        <dbReference type="ARBA" id="ARBA00067012"/>
    </source>
</evidence>
<evidence type="ECO:0000256" key="2">
    <source>
        <dbReference type="ARBA" id="ARBA00022617"/>
    </source>
</evidence>
<dbReference type="SUPFAM" id="SSF48113">
    <property type="entry name" value="Heme-dependent peroxidases"/>
    <property type="match status" value="2"/>
</dbReference>
<dbReference type="PANTHER" id="PTHR30555">
    <property type="entry name" value="HYDROPEROXIDASE I, BIFUNCTIONAL CATALASE-PEROXIDASE"/>
    <property type="match status" value="1"/>
</dbReference>
<dbReference type="CDD" id="cd00649">
    <property type="entry name" value="catalase_peroxidase_1"/>
    <property type="match status" value="1"/>
</dbReference>